<sequence>MKPLLLVLFIALSLSGCTLNRAGLAAMPGGEFTATPALACPGDTVTIAWDTQRPRQSSFCRFPNGNLPELQSCGSSLDCTVGGSICLDGYCNLCLAIADEQERRSECAAPSNRGCQPDFNARIRITPEPTPPLVAAEDIVEHRGERTFVVQETTDIAFLSEVADPEGNRAGHPDWLGRIDLNARVEVVDPELVRTAANAYECRGRASWPGTRLETLFPGASPRLRVLTVRNPNPFVVVGSIDGTPLRLAPREVRELGLLPQGELQAQPDADFLRTLPPVQCSAIFSSGSYPSAPLELTLGCTPP</sequence>
<dbReference type="PROSITE" id="PS51257">
    <property type="entry name" value="PROKAR_LIPOPROTEIN"/>
    <property type="match status" value="1"/>
</dbReference>
<dbReference type="OrthoDB" id="6839652at2"/>
<organism evidence="2 3">
    <name type="scientific">Aquipseudomonas alcaligenes</name>
    <name type="common">Pseudomonas alcaligenes</name>
    <dbReference type="NCBI Taxonomy" id="43263"/>
    <lineage>
        <taxon>Bacteria</taxon>
        <taxon>Pseudomonadati</taxon>
        <taxon>Pseudomonadota</taxon>
        <taxon>Gammaproteobacteria</taxon>
        <taxon>Pseudomonadales</taxon>
        <taxon>Pseudomonadaceae</taxon>
        <taxon>Aquipseudomonas</taxon>
    </lineage>
</organism>
<accession>A0A2V4LHH1</accession>
<evidence type="ECO:0008006" key="4">
    <source>
        <dbReference type="Google" id="ProtNLM"/>
    </source>
</evidence>
<keyword evidence="1" id="KW-0732">Signal</keyword>
<dbReference type="EMBL" id="QJRX01000004">
    <property type="protein sequence ID" value="PYC25653.1"/>
    <property type="molecule type" value="Genomic_DNA"/>
</dbReference>
<evidence type="ECO:0000313" key="3">
    <source>
        <dbReference type="Proteomes" id="UP000248146"/>
    </source>
</evidence>
<proteinExistence type="predicted"/>
<dbReference type="AlphaFoldDB" id="A0A2V4LHH1"/>
<gene>
    <name evidence="2" type="ORF">DMO17_08150</name>
</gene>
<name>A0A2V4LHH1_AQUAC</name>
<dbReference type="RefSeq" id="WP_110682007.1">
    <property type="nucleotide sequence ID" value="NZ_QJRX01000004.1"/>
</dbReference>
<feature type="chain" id="PRO_5015901820" description="Lipoprotein" evidence="1">
    <location>
        <begin position="23"/>
        <end position="304"/>
    </location>
</feature>
<comment type="caution">
    <text evidence="2">The sequence shown here is derived from an EMBL/GenBank/DDBJ whole genome shotgun (WGS) entry which is preliminary data.</text>
</comment>
<evidence type="ECO:0000313" key="2">
    <source>
        <dbReference type="EMBL" id="PYC25653.1"/>
    </source>
</evidence>
<protein>
    <recommendedName>
        <fullName evidence="4">Lipoprotein</fullName>
    </recommendedName>
</protein>
<reference evidence="2 3" key="1">
    <citation type="submission" date="2018-06" db="EMBL/GenBank/DDBJ databases">
        <title>Pseudomonas diversity within urban Lake Michigan freshwaters.</title>
        <authorList>
            <person name="Batrich M."/>
            <person name="Hatzopoulos T."/>
            <person name="Putonti C."/>
        </authorList>
    </citation>
    <scope>NUCLEOTIDE SEQUENCE [LARGE SCALE GENOMIC DNA]</scope>
    <source>
        <strain evidence="2 3">MB-090714</strain>
    </source>
</reference>
<feature type="signal peptide" evidence="1">
    <location>
        <begin position="1"/>
        <end position="22"/>
    </location>
</feature>
<dbReference type="Proteomes" id="UP000248146">
    <property type="component" value="Unassembled WGS sequence"/>
</dbReference>
<evidence type="ECO:0000256" key="1">
    <source>
        <dbReference type="SAM" id="SignalP"/>
    </source>
</evidence>